<evidence type="ECO:0000313" key="3">
    <source>
        <dbReference type="Proteomes" id="UP000029067"/>
    </source>
</evidence>
<dbReference type="InterPro" id="IPR049713">
    <property type="entry name" value="Pr6Pr-like"/>
</dbReference>
<name>A0A087AWS2_9BIFI</name>
<dbReference type="RefSeq" id="WP_033516271.1">
    <property type="nucleotide sequence ID" value="NZ_JGYV01000009.1"/>
</dbReference>
<keyword evidence="1" id="KW-1133">Transmembrane helix</keyword>
<reference evidence="2 3" key="1">
    <citation type="submission" date="2014-03" db="EMBL/GenBank/DDBJ databases">
        <title>Genomics of Bifidobacteria.</title>
        <authorList>
            <person name="Ventura M."/>
            <person name="Milani C."/>
            <person name="Lugli G.A."/>
        </authorList>
    </citation>
    <scope>NUCLEOTIDE SEQUENCE [LARGE SCALE GENOMIC DNA]</scope>
    <source>
        <strain evidence="2 3">LMG 10738</strain>
    </source>
</reference>
<dbReference type="NCBIfam" id="NF038065">
    <property type="entry name" value="Pr6Pr"/>
    <property type="match status" value="1"/>
</dbReference>
<keyword evidence="3" id="KW-1185">Reference proteome</keyword>
<dbReference type="OrthoDB" id="9809977at2"/>
<organism evidence="2 3">
    <name type="scientific">Bifidobacterium cuniculi</name>
    <dbReference type="NCBI Taxonomy" id="1688"/>
    <lineage>
        <taxon>Bacteria</taxon>
        <taxon>Bacillati</taxon>
        <taxon>Actinomycetota</taxon>
        <taxon>Actinomycetes</taxon>
        <taxon>Bifidobacteriales</taxon>
        <taxon>Bifidobacteriaceae</taxon>
        <taxon>Bifidobacterium</taxon>
    </lineage>
</organism>
<dbReference type="eggNOG" id="ENOG5033H72">
    <property type="taxonomic scope" value="Bacteria"/>
</dbReference>
<dbReference type="EMBL" id="JGYV01000009">
    <property type="protein sequence ID" value="KFI63222.1"/>
    <property type="molecule type" value="Genomic_DNA"/>
</dbReference>
<comment type="caution">
    <text evidence="2">The sequence shown here is derived from an EMBL/GenBank/DDBJ whole genome shotgun (WGS) entry which is preliminary data.</text>
</comment>
<feature type="transmembrane region" description="Helical" evidence="1">
    <location>
        <begin position="61"/>
        <end position="82"/>
    </location>
</feature>
<evidence type="ECO:0008006" key="4">
    <source>
        <dbReference type="Google" id="ProtNLM"/>
    </source>
</evidence>
<keyword evidence="1" id="KW-0472">Membrane</keyword>
<proteinExistence type="predicted"/>
<dbReference type="AlphaFoldDB" id="A0A087AWS2"/>
<accession>A0A087AWS2</accession>
<keyword evidence="1" id="KW-0812">Transmembrane</keyword>
<feature type="transmembrane region" description="Helical" evidence="1">
    <location>
        <begin position="29"/>
        <end position="49"/>
    </location>
</feature>
<evidence type="ECO:0000313" key="2">
    <source>
        <dbReference type="EMBL" id="KFI63222.1"/>
    </source>
</evidence>
<protein>
    <recommendedName>
        <fullName evidence="4">Permeases of the major facilitator superfamily</fullName>
    </recommendedName>
</protein>
<dbReference type="STRING" id="1688.BCUN_1149"/>
<sequence length="214" mass="23014">MRFVAGIWRLLTAALGIWALKTVWGLPHVWTYVNVQCTVLIVFVMLWSSAASLIHGQQPPAWLKGGVTVYALLLVVGSLTVIPSAPLDVASVPVMRLVGLGVPALMHWVVPGMVILDFLLFDPHHRLKALDVLVWLIYPAAYVGFLLVRGTWMPHAGPGMGGSSYPMAFLDPTLLGWSQFGVSCLKVAAATLALGAVLCLLDRAMPERPVLGAA</sequence>
<feature type="transmembrane region" description="Helical" evidence="1">
    <location>
        <begin position="94"/>
        <end position="120"/>
    </location>
</feature>
<dbReference type="Proteomes" id="UP000029067">
    <property type="component" value="Unassembled WGS sequence"/>
</dbReference>
<feature type="transmembrane region" description="Helical" evidence="1">
    <location>
        <begin position="132"/>
        <end position="154"/>
    </location>
</feature>
<feature type="transmembrane region" description="Helical" evidence="1">
    <location>
        <begin position="174"/>
        <end position="201"/>
    </location>
</feature>
<gene>
    <name evidence="2" type="ORF">BCUN_1149</name>
</gene>
<evidence type="ECO:0000256" key="1">
    <source>
        <dbReference type="SAM" id="Phobius"/>
    </source>
</evidence>